<keyword evidence="1 2" id="KW-0810">Translation regulation</keyword>
<dbReference type="Pfam" id="PF16321">
    <property type="entry name" value="Ribosom_S30AE_C"/>
    <property type="match status" value="1"/>
</dbReference>
<dbReference type="Proteomes" id="UP001597453">
    <property type="component" value="Unassembled WGS sequence"/>
</dbReference>
<feature type="domain" description="Sigma 54 modulation/S30EA ribosomal protein C-terminal" evidence="3">
    <location>
        <begin position="154"/>
        <end position="207"/>
    </location>
</feature>
<dbReference type="Gene3D" id="3.30.160.100">
    <property type="entry name" value="Ribosome hibernation promotion factor-like"/>
    <property type="match status" value="1"/>
</dbReference>
<evidence type="ECO:0000313" key="5">
    <source>
        <dbReference type="Proteomes" id="UP001597453"/>
    </source>
</evidence>
<sequence length="217" mass="24091">MDITITGRNIEVPERFRQYAEEKVIAKVQQLSGRAQTVEIRVKQRTDRAGNMLDKGKVEITVFGPFPTVRAEADGGDKFAAFDIALDKLVERMRRAKDKRAHRTGGKSLAEASATDFAGLDIVPADTGVIDVVAGKAEPAVEVAEGDEAEGYNPVVIREKMFAPKVMSSEEAVDHMELLGHDFFLYLEPEQRRPAVVYRRKGWDYGVILLDERAADA</sequence>
<dbReference type="PANTHER" id="PTHR33231">
    <property type="entry name" value="30S RIBOSOMAL PROTEIN"/>
    <property type="match status" value="1"/>
</dbReference>
<evidence type="ECO:0000313" key="4">
    <source>
        <dbReference type="EMBL" id="MFD2675340.1"/>
    </source>
</evidence>
<proteinExistence type="inferred from homology"/>
<dbReference type="InterPro" id="IPR036567">
    <property type="entry name" value="RHF-like"/>
</dbReference>
<dbReference type="PANTHER" id="PTHR33231:SF1">
    <property type="entry name" value="30S RIBOSOMAL PROTEIN"/>
    <property type="match status" value="1"/>
</dbReference>
<protein>
    <recommendedName>
        <fullName evidence="2">Ribosome hibernation promoting factor</fullName>
        <shortName evidence="2">HPF</shortName>
    </recommendedName>
</protein>
<comment type="subcellular location">
    <subcellularLocation>
        <location evidence="2">Cytoplasm</location>
    </subcellularLocation>
</comment>
<dbReference type="InterPro" id="IPR003489">
    <property type="entry name" value="RHF/RaiA"/>
</dbReference>
<keyword evidence="2" id="KW-0963">Cytoplasm</keyword>
<name>A0ABW5RJV5_9MICO</name>
<gene>
    <name evidence="2 4" type="primary">hpf</name>
    <name evidence="4" type="ORF">ACFSUQ_08555</name>
</gene>
<evidence type="ECO:0000256" key="1">
    <source>
        <dbReference type="ARBA" id="ARBA00022845"/>
    </source>
</evidence>
<reference evidence="5" key="1">
    <citation type="journal article" date="2019" name="Int. J. Syst. Evol. Microbiol.">
        <title>The Global Catalogue of Microorganisms (GCM) 10K type strain sequencing project: providing services to taxonomists for standard genome sequencing and annotation.</title>
        <authorList>
            <consortium name="The Broad Institute Genomics Platform"/>
            <consortium name="The Broad Institute Genome Sequencing Center for Infectious Disease"/>
            <person name="Wu L."/>
            <person name="Ma J."/>
        </authorList>
    </citation>
    <scope>NUCLEOTIDE SEQUENCE [LARGE SCALE GENOMIC DNA]</scope>
    <source>
        <strain evidence="5">TISTR 1511</strain>
    </source>
</reference>
<dbReference type="InterPro" id="IPR050574">
    <property type="entry name" value="HPF/YfiA_ribosome-assoc"/>
</dbReference>
<dbReference type="RefSeq" id="WP_066058621.1">
    <property type="nucleotide sequence ID" value="NZ_JBHUNF010000004.1"/>
</dbReference>
<evidence type="ECO:0000259" key="3">
    <source>
        <dbReference type="Pfam" id="PF16321"/>
    </source>
</evidence>
<dbReference type="NCBIfam" id="TIGR00741">
    <property type="entry name" value="yfiA"/>
    <property type="match status" value="1"/>
</dbReference>
<keyword evidence="5" id="KW-1185">Reference proteome</keyword>
<dbReference type="Pfam" id="PF02482">
    <property type="entry name" value="Ribosomal_S30AE"/>
    <property type="match status" value="1"/>
</dbReference>
<dbReference type="Gene3D" id="3.30.505.50">
    <property type="entry name" value="Sigma 54 modulation/S30EA ribosomal protein, C-terminal domain"/>
    <property type="match status" value="1"/>
</dbReference>
<dbReference type="InterPro" id="IPR038416">
    <property type="entry name" value="Ribosom_S30AE_C_sf"/>
</dbReference>
<accession>A0ABW5RJV5</accession>
<comment type="subunit">
    <text evidence="2">Interacts with 100S ribosomes.</text>
</comment>
<dbReference type="HAMAP" id="MF_00839">
    <property type="entry name" value="HPF"/>
    <property type="match status" value="1"/>
</dbReference>
<dbReference type="SUPFAM" id="SSF69754">
    <property type="entry name" value="Ribosome binding protein Y (YfiA homologue)"/>
    <property type="match status" value="1"/>
</dbReference>
<organism evidence="4 5">
    <name type="scientific">Gulosibacter bifidus</name>
    <dbReference type="NCBI Taxonomy" id="272239"/>
    <lineage>
        <taxon>Bacteria</taxon>
        <taxon>Bacillati</taxon>
        <taxon>Actinomycetota</taxon>
        <taxon>Actinomycetes</taxon>
        <taxon>Micrococcales</taxon>
        <taxon>Microbacteriaceae</taxon>
        <taxon>Gulosibacter</taxon>
    </lineage>
</organism>
<dbReference type="EMBL" id="JBHUNF010000004">
    <property type="protein sequence ID" value="MFD2675340.1"/>
    <property type="molecule type" value="Genomic_DNA"/>
</dbReference>
<evidence type="ECO:0000256" key="2">
    <source>
        <dbReference type="HAMAP-Rule" id="MF_00839"/>
    </source>
</evidence>
<comment type="caution">
    <text evidence="4">The sequence shown here is derived from an EMBL/GenBank/DDBJ whole genome shotgun (WGS) entry which is preliminary data.</text>
</comment>
<dbReference type="InterPro" id="IPR034694">
    <property type="entry name" value="HPF_long/plastid"/>
</dbReference>
<comment type="similarity">
    <text evidence="2">Belongs to the HPF/YfiA ribosome-associated protein family. Long HPF subfamily.</text>
</comment>
<dbReference type="InterPro" id="IPR032528">
    <property type="entry name" value="Ribosom_S30AE_C"/>
</dbReference>
<dbReference type="CDD" id="cd00552">
    <property type="entry name" value="RaiA"/>
    <property type="match status" value="1"/>
</dbReference>
<comment type="function">
    <text evidence="2">Required for dimerization of active 70S ribosomes into 100S ribosomes in stationary phase; 100S ribosomes are translationally inactive and sometimes present during exponential growth.</text>
</comment>